<keyword evidence="1" id="KW-1133">Transmembrane helix</keyword>
<comment type="caution">
    <text evidence="3">The sequence shown here is derived from an EMBL/GenBank/DDBJ whole genome shotgun (WGS) entry which is preliminary data.</text>
</comment>
<feature type="transmembrane region" description="Helical" evidence="1">
    <location>
        <begin position="41"/>
        <end position="65"/>
    </location>
</feature>
<protein>
    <recommendedName>
        <fullName evidence="2">DUF6843 domain-containing protein</fullName>
    </recommendedName>
</protein>
<evidence type="ECO:0000259" key="2">
    <source>
        <dbReference type="Pfam" id="PF20862"/>
    </source>
</evidence>
<sequence>MNKHLLRKLKSALLASFFFTIVLGLYLSYESGTTEGSLGLIIFYIFALVGNFLYGIPVSFLIDVLTNKIKRFHFLLSGIFYIFFAFMSYFIIKEFYFFAIICAALFFLAEEWQKVKKQNFNWKRMIVNSTLMIGITVLALYSSLYIKELIEKKTNEYYLIPAGYEGKVTVVYDIKDEQQPDKVGDYNIIKINDQGYGLTALPEPEGTFNNKYFYIDDEGRKEKIKEKCIHIGSSGSISNDNREFFFHSFTVINSECTDHFSTYGSQYLEDHSIGVEEILQREGFGDFGY</sequence>
<keyword evidence="1" id="KW-0812">Transmembrane</keyword>
<reference evidence="3 4" key="1">
    <citation type="submission" date="2021-01" db="EMBL/GenBank/DDBJ databases">
        <title>Genome Sequencing of Type Strains.</title>
        <authorList>
            <person name="Lemaire J.F."/>
            <person name="Inderbitzin P."/>
            <person name="Collins S.B."/>
            <person name="Wespe N."/>
            <person name="Knight-Connoni V."/>
        </authorList>
    </citation>
    <scope>NUCLEOTIDE SEQUENCE [LARGE SCALE GENOMIC DNA]</scope>
    <source>
        <strain evidence="3 4">DSM 23009</strain>
    </source>
</reference>
<feature type="transmembrane region" description="Helical" evidence="1">
    <location>
        <begin position="95"/>
        <end position="113"/>
    </location>
</feature>
<dbReference type="InterPro" id="IPR049293">
    <property type="entry name" value="DUF6843"/>
</dbReference>
<proteinExistence type="predicted"/>
<dbReference type="Proteomes" id="UP001296923">
    <property type="component" value="Unassembled WGS sequence"/>
</dbReference>
<feature type="transmembrane region" description="Helical" evidence="1">
    <location>
        <begin position="72"/>
        <end position="89"/>
    </location>
</feature>
<dbReference type="RefSeq" id="WP_205725023.1">
    <property type="nucleotide sequence ID" value="NZ_JAFHKR010000038.1"/>
</dbReference>
<evidence type="ECO:0000256" key="1">
    <source>
        <dbReference type="SAM" id="Phobius"/>
    </source>
</evidence>
<dbReference type="EMBL" id="JAFHKR010000038">
    <property type="protein sequence ID" value="MBN3553951.1"/>
    <property type="molecule type" value="Genomic_DNA"/>
</dbReference>
<keyword evidence="1" id="KW-0472">Membrane</keyword>
<organism evidence="3 4">
    <name type="scientific">Fictibacillus nanhaiensis</name>
    <dbReference type="NCBI Taxonomy" id="742169"/>
    <lineage>
        <taxon>Bacteria</taxon>
        <taxon>Bacillati</taxon>
        <taxon>Bacillota</taxon>
        <taxon>Bacilli</taxon>
        <taxon>Bacillales</taxon>
        <taxon>Fictibacillaceae</taxon>
        <taxon>Fictibacillus</taxon>
    </lineage>
</organism>
<evidence type="ECO:0000313" key="3">
    <source>
        <dbReference type="EMBL" id="MBN3553951.1"/>
    </source>
</evidence>
<evidence type="ECO:0000313" key="4">
    <source>
        <dbReference type="Proteomes" id="UP001296923"/>
    </source>
</evidence>
<feature type="transmembrane region" description="Helical" evidence="1">
    <location>
        <begin position="12"/>
        <end position="29"/>
    </location>
</feature>
<keyword evidence="4" id="KW-1185">Reference proteome</keyword>
<feature type="domain" description="DUF6843" evidence="2">
    <location>
        <begin position="152"/>
        <end position="260"/>
    </location>
</feature>
<name>A0ABS2ZMR5_9BACL</name>
<gene>
    <name evidence="3" type="ORF">JYA63_06730</name>
</gene>
<feature type="transmembrane region" description="Helical" evidence="1">
    <location>
        <begin position="125"/>
        <end position="146"/>
    </location>
</feature>
<accession>A0ABS2ZMR5</accession>
<dbReference type="Pfam" id="PF20862">
    <property type="entry name" value="DUF6843"/>
    <property type="match status" value="1"/>
</dbReference>